<dbReference type="Proteomes" id="UP000238274">
    <property type="component" value="Unassembled WGS sequence"/>
</dbReference>
<dbReference type="GO" id="GO:0034475">
    <property type="term" value="P:U4 snRNA 3'-end processing"/>
    <property type="evidence" value="ECO:0007669"/>
    <property type="project" value="TreeGrafter"/>
</dbReference>
<comment type="subcellular location">
    <subcellularLocation>
        <location evidence="1">Cytoplasm</location>
    </subcellularLocation>
    <subcellularLocation>
        <location evidence="2">Nucleus</location>
        <location evidence="2">Nucleolus</location>
    </subcellularLocation>
</comment>
<reference evidence="8" key="2">
    <citation type="journal article" date="2018" name="BMC Genomics">
        <title>Genomic insights into host adaptation between the wheat stripe rust pathogen (Puccinia striiformis f. sp. tritici) and the barley stripe rust pathogen (Puccinia striiformis f. sp. hordei).</title>
        <authorList>
            <person name="Xia C."/>
            <person name="Wang M."/>
            <person name="Yin C."/>
            <person name="Cornejo O.E."/>
            <person name="Hulbert S.H."/>
            <person name="Chen X."/>
        </authorList>
    </citation>
    <scope>NUCLEOTIDE SEQUENCE [LARGE SCALE GENOMIC DNA]</scope>
    <source>
        <strain evidence="8">93TX-2</strain>
    </source>
</reference>
<dbReference type="VEuPathDB" id="FungiDB:PSTT_00784"/>
<dbReference type="EMBL" id="PKSM01000067">
    <property type="protein sequence ID" value="POW18304.1"/>
    <property type="molecule type" value="Genomic_DNA"/>
</dbReference>
<dbReference type="GO" id="GO:0005730">
    <property type="term" value="C:nucleolus"/>
    <property type="evidence" value="ECO:0007669"/>
    <property type="project" value="UniProtKB-SubCell"/>
</dbReference>
<reference evidence="8" key="3">
    <citation type="journal article" date="2018" name="Mol. Plant Microbe Interact.">
        <title>Genome sequence resources for the wheat stripe rust pathogen (Puccinia striiformis f. sp. tritici) and the barley stripe rust pathogen (Puccinia striiformis f. sp. hordei).</title>
        <authorList>
            <person name="Xia C."/>
            <person name="Wang M."/>
            <person name="Yin C."/>
            <person name="Cornejo O.E."/>
            <person name="Hulbert S.H."/>
            <person name="Chen X."/>
        </authorList>
    </citation>
    <scope>NUCLEOTIDE SEQUENCE [LARGE SCALE GENOMIC DNA]</scope>
    <source>
        <strain evidence="8">93TX-2</strain>
    </source>
</reference>
<keyword evidence="5" id="KW-0271">Exosome</keyword>
<dbReference type="GO" id="GO:0071028">
    <property type="term" value="P:nuclear mRNA surveillance"/>
    <property type="evidence" value="ECO:0007669"/>
    <property type="project" value="TreeGrafter"/>
</dbReference>
<evidence type="ECO:0000256" key="3">
    <source>
        <dbReference type="ARBA" id="ARBA00006678"/>
    </source>
</evidence>
<sequence>MTSMISTAEASFFSDSLSSLDTPSIRADGRTPFSYRPINLIEDVSVQCNGSARCQLRTSSENILTDVIVGCKLEVEQRDFDIHGAKIECSVDFPPAALIALPYDPAQHTQVI</sequence>
<dbReference type="Gene3D" id="3.30.230.70">
    <property type="entry name" value="GHMP Kinase, N-terminal domain"/>
    <property type="match status" value="1"/>
</dbReference>
<dbReference type="GO" id="GO:0000467">
    <property type="term" value="P:exonucleolytic trimming to generate mature 3'-end of 5.8S rRNA from tricistronic rRNA transcript (SSU-rRNA, 5.8S rRNA, LSU-rRNA)"/>
    <property type="evidence" value="ECO:0007669"/>
    <property type="project" value="TreeGrafter"/>
</dbReference>
<evidence type="ECO:0000313" key="8">
    <source>
        <dbReference type="Proteomes" id="UP000238274"/>
    </source>
</evidence>
<dbReference type="GO" id="GO:0000177">
    <property type="term" value="C:cytoplasmic exosome (RNase complex)"/>
    <property type="evidence" value="ECO:0007669"/>
    <property type="project" value="TreeGrafter"/>
</dbReference>
<reference evidence="7 8" key="1">
    <citation type="submission" date="2017-12" db="EMBL/GenBank/DDBJ databases">
        <title>Gene loss provides genomic basis for host adaptation in cereal stripe rust fungi.</title>
        <authorList>
            <person name="Xia C."/>
        </authorList>
    </citation>
    <scope>NUCLEOTIDE SEQUENCE [LARGE SCALE GENOMIC DNA]</scope>
    <source>
        <strain evidence="7 8">93TX-2</strain>
    </source>
</reference>
<keyword evidence="8" id="KW-1185">Reference proteome</keyword>
<evidence type="ECO:0000256" key="2">
    <source>
        <dbReference type="ARBA" id="ARBA00004604"/>
    </source>
</evidence>
<keyword evidence="4" id="KW-0963">Cytoplasm</keyword>
<evidence type="ECO:0000256" key="5">
    <source>
        <dbReference type="ARBA" id="ARBA00022835"/>
    </source>
</evidence>
<dbReference type="OrthoDB" id="272245at2759"/>
<dbReference type="SUPFAM" id="SSF54211">
    <property type="entry name" value="Ribosomal protein S5 domain 2-like"/>
    <property type="match status" value="1"/>
</dbReference>
<dbReference type="VEuPathDB" id="FungiDB:PSHT_05922"/>
<comment type="caution">
    <text evidence="7">The sequence shown here is derived from an EMBL/GenBank/DDBJ whole genome shotgun (WGS) entry which is preliminary data.</text>
</comment>
<dbReference type="GO" id="GO:0034476">
    <property type="term" value="P:U5 snRNA 3'-end processing"/>
    <property type="evidence" value="ECO:0007669"/>
    <property type="project" value="TreeGrafter"/>
</dbReference>
<dbReference type="GO" id="GO:0000176">
    <property type="term" value="C:nuclear exosome (RNase complex)"/>
    <property type="evidence" value="ECO:0007669"/>
    <property type="project" value="TreeGrafter"/>
</dbReference>
<dbReference type="PANTHER" id="PTHR11097:SF8">
    <property type="entry name" value="EXOSOME COMPLEX COMPONENT RRP42"/>
    <property type="match status" value="1"/>
</dbReference>
<gene>
    <name evidence="7" type="ORF">PSHT_05922</name>
</gene>
<dbReference type="GO" id="GO:0071038">
    <property type="term" value="P:TRAMP-dependent tRNA surveillance pathway"/>
    <property type="evidence" value="ECO:0007669"/>
    <property type="project" value="TreeGrafter"/>
</dbReference>
<dbReference type="GO" id="GO:0034473">
    <property type="term" value="P:U1 snRNA 3'-end processing"/>
    <property type="evidence" value="ECO:0007669"/>
    <property type="project" value="TreeGrafter"/>
</dbReference>
<evidence type="ECO:0000256" key="6">
    <source>
        <dbReference type="ARBA" id="ARBA00042523"/>
    </source>
</evidence>
<dbReference type="GO" id="GO:0016075">
    <property type="term" value="P:rRNA catabolic process"/>
    <property type="evidence" value="ECO:0007669"/>
    <property type="project" value="TreeGrafter"/>
</dbReference>
<evidence type="ECO:0000256" key="1">
    <source>
        <dbReference type="ARBA" id="ARBA00004496"/>
    </source>
</evidence>
<dbReference type="InterPro" id="IPR020568">
    <property type="entry name" value="Ribosomal_Su5_D2-typ_SF"/>
</dbReference>
<protein>
    <recommendedName>
        <fullName evidence="6">Ribosomal RNA-processing protein 42</fullName>
    </recommendedName>
</protein>
<dbReference type="AlphaFoldDB" id="A0A2S4W944"/>
<accession>A0A2S4W944</accession>
<dbReference type="GO" id="GO:0071035">
    <property type="term" value="P:nuclear polyadenylation-dependent rRNA catabolic process"/>
    <property type="evidence" value="ECO:0007669"/>
    <property type="project" value="TreeGrafter"/>
</dbReference>
<dbReference type="InterPro" id="IPR050590">
    <property type="entry name" value="Exosome_comp_Rrp42_subfam"/>
</dbReference>
<dbReference type="GO" id="GO:0035925">
    <property type="term" value="F:mRNA 3'-UTR AU-rich region binding"/>
    <property type="evidence" value="ECO:0007669"/>
    <property type="project" value="TreeGrafter"/>
</dbReference>
<dbReference type="PANTHER" id="PTHR11097">
    <property type="entry name" value="EXOSOME COMPLEX EXONUCLEASE RIBOSOMAL RNA PROCESSING PROTEIN"/>
    <property type="match status" value="1"/>
</dbReference>
<dbReference type="InterPro" id="IPR027408">
    <property type="entry name" value="PNPase/RNase_PH_dom_sf"/>
</dbReference>
<evidence type="ECO:0000256" key="4">
    <source>
        <dbReference type="ARBA" id="ARBA00022490"/>
    </source>
</evidence>
<proteinExistence type="inferred from homology"/>
<organism evidence="7 8">
    <name type="scientific">Puccinia striiformis</name>
    <dbReference type="NCBI Taxonomy" id="27350"/>
    <lineage>
        <taxon>Eukaryota</taxon>
        <taxon>Fungi</taxon>
        <taxon>Dikarya</taxon>
        <taxon>Basidiomycota</taxon>
        <taxon>Pucciniomycotina</taxon>
        <taxon>Pucciniomycetes</taxon>
        <taxon>Pucciniales</taxon>
        <taxon>Pucciniaceae</taxon>
        <taxon>Puccinia</taxon>
    </lineage>
</organism>
<name>A0A2S4W944_9BASI</name>
<comment type="similarity">
    <text evidence="3">Belongs to the RNase PH family.</text>
</comment>
<evidence type="ECO:0000313" key="7">
    <source>
        <dbReference type="EMBL" id="POW18304.1"/>
    </source>
</evidence>